<sequence>MTPGDLVLPLAGDGDAVRYVVIDDEPRYRLPIETPNADLLFVGGYASVDAFLGIQQQALHVVVLDLCLNRQTGDTAVVQGVRAIRRLTEEHRQRVLVYTADVRPEPVARCVAAGAAGFVSKYSDPAVLAEAVAEVGRHGQVVNDVLNDALRELVKRCRDVRLSDSLAETLALLDRGLSDADIARQRQLSRRTIEDHKRKILLFLCEETKIAFPGYAELRHELGVGPGDLVNDAASQRPVRGAIKKTLSWLLESRPQR</sequence>
<evidence type="ECO:0000256" key="2">
    <source>
        <dbReference type="ARBA" id="ARBA00023125"/>
    </source>
</evidence>
<dbReference type="GO" id="GO:0000160">
    <property type="term" value="P:phosphorelay signal transduction system"/>
    <property type="evidence" value="ECO:0007669"/>
    <property type="project" value="InterPro"/>
</dbReference>
<dbReference type="SMART" id="SM00448">
    <property type="entry name" value="REC"/>
    <property type="match status" value="1"/>
</dbReference>
<keyword evidence="4" id="KW-0597">Phosphoprotein</keyword>
<evidence type="ECO:0000313" key="7">
    <source>
        <dbReference type="Proteomes" id="UP000295573"/>
    </source>
</evidence>
<dbReference type="Pfam" id="PF00072">
    <property type="entry name" value="Response_reg"/>
    <property type="match status" value="1"/>
</dbReference>
<dbReference type="Gene3D" id="3.40.50.2300">
    <property type="match status" value="1"/>
</dbReference>
<evidence type="ECO:0000256" key="4">
    <source>
        <dbReference type="PROSITE-ProRule" id="PRU00169"/>
    </source>
</evidence>
<dbReference type="Proteomes" id="UP000295573">
    <property type="component" value="Unassembled WGS sequence"/>
</dbReference>
<dbReference type="InterPro" id="IPR001789">
    <property type="entry name" value="Sig_transdc_resp-reg_receiver"/>
</dbReference>
<dbReference type="PROSITE" id="PS50110">
    <property type="entry name" value="RESPONSE_REGULATORY"/>
    <property type="match status" value="1"/>
</dbReference>
<evidence type="ECO:0000256" key="1">
    <source>
        <dbReference type="ARBA" id="ARBA00023015"/>
    </source>
</evidence>
<dbReference type="PANTHER" id="PTHR43214:SF41">
    <property type="entry name" value="NITRATE_NITRITE RESPONSE REGULATOR PROTEIN NARP"/>
    <property type="match status" value="1"/>
</dbReference>
<feature type="domain" description="Response regulatory" evidence="5">
    <location>
        <begin position="18"/>
        <end position="136"/>
    </location>
</feature>
<feature type="modified residue" description="4-aspartylphosphate" evidence="4">
    <location>
        <position position="65"/>
    </location>
</feature>
<reference evidence="6 7" key="1">
    <citation type="journal article" date="2015" name="Stand. Genomic Sci.">
        <title>Genomic Encyclopedia of Bacterial and Archaeal Type Strains, Phase III: the genomes of soil and plant-associated and newly described type strains.</title>
        <authorList>
            <person name="Whitman W.B."/>
            <person name="Woyke T."/>
            <person name="Klenk H.P."/>
            <person name="Zhou Y."/>
            <person name="Lilburn T.G."/>
            <person name="Beck B.J."/>
            <person name="De Vos P."/>
            <person name="Vandamme P."/>
            <person name="Eisen J.A."/>
            <person name="Garrity G."/>
            <person name="Hugenholtz P."/>
            <person name="Kyrpides N.C."/>
        </authorList>
    </citation>
    <scope>NUCLEOTIDE SEQUENCE [LARGE SCALE GENOMIC DNA]</scope>
    <source>
        <strain evidence="6 7">VKM Ac-2541</strain>
    </source>
</reference>
<dbReference type="PANTHER" id="PTHR43214">
    <property type="entry name" value="TWO-COMPONENT RESPONSE REGULATOR"/>
    <property type="match status" value="1"/>
</dbReference>
<evidence type="ECO:0000256" key="3">
    <source>
        <dbReference type="ARBA" id="ARBA00023163"/>
    </source>
</evidence>
<dbReference type="InterPro" id="IPR016032">
    <property type="entry name" value="Sig_transdc_resp-reg_C-effctor"/>
</dbReference>
<dbReference type="InterPro" id="IPR011006">
    <property type="entry name" value="CheY-like_superfamily"/>
</dbReference>
<keyword evidence="2 6" id="KW-0238">DNA-binding</keyword>
<accession>A0A4R2IR09</accession>
<organism evidence="6 7">
    <name type="scientific">Kribbella antiqua</name>
    <dbReference type="NCBI Taxonomy" id="2512217"/>
    <lineage>
        <taxon>Bacteria</taxon>
        <taxon>Bacillati</taxon>
        <taxon>Actinomycetota</taxon>
        <taxon>Actinomycetes</taxon>
        <taxon>Propionibacteriales</taxon>
        <taxon>Kribbellaceae</taxon>
        <taxon>Kribbella</taxon>
    </lineage>
</organism>
<keyword evidence="1" id="KW-0805">Transcription regulation</keyword>
<keyword evidence="3" id="KW-0804">Transcription</keyword>
<dbReference type="RefSeq" id="WP_158290979.1">
    <property type="nucleotide sequence ID" value="NZ_SLWR01000006.1"/>
</dbReference>
<dbReference type="SUPFAM" id="SSF46894">
    <property type="entry name" value="C-terminal effector domain of the bipartite response regulators"/>
    <property type="match status" value="1"/>
</dbReference>
<gene>
    <name evidence="6" type="ORF">EV646_106105</name>
</gene>
<dbReference type="SUPFAM" id="SSF52172">
    <property type="entry name" value="CheY-like"/>
    <property type="match status" value="1"/>
</dbReference>
<protein>
    <submittedName>
        <fullName evidence="6">DNA-binding NarL/FixJ family response regulator</fullName>
    </submittedName>
</protein>
<dbReference type="AlphaFoldDB" id="A0A4R2IR09"/>
<dbReference type="OrthoDB" id="3771852at2"/>
<dbReference type="GO" id="GO:0006355">
    <property type="term" value="P:regulation of DNA-templated transcription"/>
    <property type="evidence" value="ECO:0007669"/>
    <property type="project" value="InterPro"/>
</dbReference>
<comment type="caution">
    <text evidence="6">The sequence shown here is derived from an EMBL/GenBank/DDBJ whole genome shotgun (WGS) entry which is preliminary data.</text>
</comment>
<proteinExistence type="predicted"/>
<name>A0A4R2IR09_9ACTN</name>
<keyword evidence="7" id="KW-1185">Reference proteome</keyword>
<dbReference type="EMBL" id="SLWR01000006">
    <property type="protein sequence ID" value="TCO46866.1"/>
    <property type="molecule type" value="Genomic_DNA"/>
</dbReference>
<evidence type="ECO:0000313" key="6">
    <source>
        <dbReference type="EMBL" id="TCO46866.1"/>
    </source>
</evidence>
<dbReference type="InterPro" id="IPR039420">
    <property type="entry name" value="WalR-like"/>
</dbReference>
<dbReference type="GO" id="GO:0003677">
    <property type="term" value="F:DNA binding"/>
    <property type="evidence" value="ECO:0007669"/>
    <property type="project" value="UniProtKB-KW"/>
</dbReference>
<evidence type="ECO:0000259" key="5">
    <source>
        <dbReference type="PROSITE" id="PS50110"/>
    </source>
</evidence>